<evidence type="ECO:0000313" key="7">
    <source>
        <dbReference type="EMBL" id="KAF2640891.1"/>
    </source>
</evidence>
<dbReference type="EMBL" id="MU006784">
    <property type="protein sequence ID" value="KAF2640891.1"/>
    <property type="molecule type" value="Genomic_DNA"/>
</dbReference>
<keyword evidence="3" id="KW-0963">Cytoplasm</keyword>
<name>A0A6A6S1F5_9PLEO</name>
<dbReference type="GO" id="GO:0005634">
    <property type="term" value="C:nucleus"/>
    <property type="evidence" value="ECO:0007669"/>
    <property type="project" value="UniProtKB-SubCell"/>
</dbReference>
<feature type="region of interest" description="Disordered" evidence="6">
    <location>
        <begin position="60"/>
        <end position="85"/>
    </location>
</feature>
<protein>
    <submittedName>
        <fullName evidence="7">Armadillo repeat domain-containing protein</fullName>
    </submittedName>
</protein>
<feature type="region of interest" description="Disordered" evidence="6">
    <location>
        <begin position="754"/>
        <end position="795"/>
    </location>
</feature>
<evidence type="ECO:0000256" key="1">
    <source>
        <dbReference type="ARBA" id="ARBA00004123"/>
    </source>
</evidence>
<dbReference type="InterPro" id="IPR038739">
    <property type="entry name" value="ARMC8/Vid28"/>
</dbReference>
<dbReference type="InterPro" id="IPR016024">
    <property type="entry name" value="ARM-type_fold"/>
</dbReference>
<proteinExistence type="predicted"/>
<keyword evidence="4" id="KW-0677">Repeat</keyword>
<evidence type="ECO:0000256" key="6">
    <source>
        <dbReference type="SAM" id="MobiDB-lite"/>
    </source>
</evidence>
<dbReference type="Proteomes" id="UP000799753">
    <property type="component" value="Unassembled WGS sequence"/>
</dbReference>
<dbReference type="InterPro" id="IPR000225">
    <property type="entry name" value="Armadillo"/>
</dbReference>
<dbReference type="GO" id="GO:0043161">
    <property type="term" value="P:proteasome-mediated ubiquitin-dependent protein catabolic process"/>
    <property type="evidence" value="ECO:0007669"/>
    <property type="project" value="TreeGrafter"/>
</dbReference>
<keyword evidence="5" id="KW-0539">Nucleus</keyword>
<sequence>MGRSTIPPALVELSSPSTPEAQVNALRNLKNEIVGHEQRKELTVVHGVIKPLARILRGEAKKGGKRRRGGAANGSGGAVGSTQDSEWGVEDELRFQATLVVGSLANGGPAFITPLLAGDVLPPLLESLSPAETPAKLVVTTLRTLNQIVDAVAQEKSWWDSSPTLSQAVTQQIYTKTVIESLAEILDQTSRSRTVYQQITSTTQLIIKTCTEENQRKLLLEAGVLELLAAKMTAIASADDPSRRQDMTQEALPTMYLPDILESISAIIRDSHYNTARFLYSLPVQNIFGWPKTGMSSTYDGYSNSSHSNWDKLIPRLQTSQSKSDPYTKTWPPLGPLTSGENYARLPSMESIQQTSSRHVVTDESETPLFTWLMFVARRGEGRERLAACWLLSLLRKFGERWQFNDPSKSTREKHFSFLIIPLVVKMIEEASPTSDYAKKMNAASSVERDGIRLVLERSPLILAELCVGNMALQTAASEARILPVLNQILKKSFDPVTDSSKPLWQPKNAGPAVRDPNVDPASSTLGYAGLSADVLHAFRYRESTLLALAALTDSDDRLRKVVVEMGTTTHIVDSLIPYQAKTGDTASQKGSTLAKDGNPDAVIIAACMLTRSLSRSVGILRTTLIDHGVSQPILSLLTHPNVKVQIAATEVITNLVLDFSPMRNDIIEGGALRILCEHCRSANFDLRFGSLWALKHLCIRLPLNTRTQCLEELGIGWLMQVLNGEPARPSTSVPLGMGTSNAAGERVDILNAADDPHMDVDEEPSSSEDEDTMTDSIPTLRRHQHPGSRYTSATNIRDRLQQIRNDEQDARLNGERDDIRIQEQALDFLRNFVMGDNNLTDTADSIDHLLKSFGHSAFFEIIDSKVRPKNSLPTSSSASPSSTTSNPSTSLGGGPTYWPQSRLSFPQATHTPHSTQTPFPTSSYLPHEILSATIYILVHLASGRPHHRSQVLSQTALMSHIVPLFQHPHGSVRLSIAWLVNNLVFVDDQADEAPTRERANILRSMGFEEGARLLTRDSVLDVRERAKTSLEQIVKLCGGGGPSGLGMGLGGGGYSPGGFGDSGLGEARGGGAGLIEEVNGGLEVVGRCGWRDGRDGRDDSLILKGIYEALV</sequence>
<dbReference type="AlphaFoldDB" id="A0A6A6S1F5"/>
<dbReference type="SUPFAM" id="SSF48371">
    <property type="entry name" value="ARM repeat"/>
    <property type="match status" value="2"/>
</dbReference>
<dbReference type="InterPro" id="IPR011989">
    <property type="entry name" value="ARM-like"/>
</dbReference>
<dbReference type="PANTHER" id="PTHR15651">
    <property type="entry name" value="ARMADILLO REPEAT-CONTAINING PROTEIN 8"/>
    <property type="match status" value="1"/>
</dbReference>
<evidence type="ECO:0000256" key="5">
    <source>
        <dbReference type="ARBA" id="ARBA00023242"/>
    </source>
</evidence>
<evidence type="ECO:0000256" key="3">
    <source>
        <dbReference type="ARBA" id="ARBA00022490"/>
    </source>
</evidence>
<dbReference type="PANTHER" id="PTHR15651:SF7">
    <property type="entry name" value="ARMADILLO REPEAT-CONTAINING PROTEIN 8"/>
    <property type="match status" value="1"/>
</dbReference>
<feature type="compositionally biased region" description="Acidic residues" evidence="6">
    <location>
        <begin position="761"/>
        <end position="774"/>
    </location>
</feature>
<accession>A0A6A6S1F5</accession>
<dbReference type="GO" id="GO:0034657">
    <property type="term" value="C:GID complex"/>
    <property type="evidence" value="ECO:0007669"/>
    <property type="project" value="TreeGrafter"/>
</dbReference>
<dbReference type="OrthoDB" id="5559898at2759"/>
<dbReference type="GO" id="GO:0005737">
    <property type="term" value="C:cytoplasm"/>
    <property type="evidence" value="ECO:0007669"/>
    <property type="project" value="UniProtKB-SubCell"/>
</dbReference>
<comment type="subcellular location">
    <subcellularLocation>
        <location evidence="2">Cytoplasm</location>
    </subcellularLocation>
    <subcellularLocation>
        <location evidence="1">Nucleus</location>
    </subcellularLocation>
</comment>
<evidence type="ECO:0000313" key="8">
    <source>
        <dbReference type="Proteomes" id="UP000799753"/>
    </source>
</evidence>
<evidence type="ECO:0000256" key="2">
    <source>
        <dbReference type="ARBA" id="ARBA00004496"/>
    </source>
</evidence>
<dbReference type="SMART" id="SM00185">
    <property type="entry name" value="ARM"/>
    <property type="match status" value="5"/>
</dbReference>
<feature type="compositionally biased region" description="Low complexity" evidence="6">
    <location>
        <begin position="871"/>
        <end position="891"/>
    </location>
</feature>
<gene>
    <name evidence="7" type="ORF">P280DRAFT_498694</name>
</gene>
<organism evidence="7 8">
    <name type="scientific">Massarina eburnea CBS 473.64</name>
    <dbReference type="NCBI Taxonomy" id="1395130"/>
    <lineage>
        <taxon>Eukaryota</taxon>
        <taxon>Fungi</taxon>
        <taxon>Dikarya</taxon>
        <taxon>Ascomycota</taxon>
        <taxon>Pezizomycotina</taxon>
        <taxon>Dothideomycetes</taxon>
        <taxon>Pleosporomycetidae</taxon>
        <taxon>Pleosporales</taxon>
        <taxon>Massarineae</taxon>
        <taxon>Massarinaceae</taxon>
        <taxon>Massarina</taxon>
    </lineage>
</organism>
<reference evidence="7" key="1">
    <citation type="journal article" date="2020" name="Stud. Mycol.">
        <title>101 Dothideomycetes genomes: a test case for predicting lifestyles and emergence of pathogens.</title>
        <authorList>
            <person name="Haridas S."/>
            <person name="Albert R."/>
            <person name="Binder M."/>
            <person name="Bloem J."/>
            <person name="Labutti K."/>
            <person name="Salamov A."/>
            <person name="Andreopoulos B."/>
            <person name="Baker S."/>
            <person name="Barry K."/>
            <person name="Bills G."/>
            <person name="Bluhm B."/>
            <person name="Cannon C."/>
            <person name="Castanera R."/>
            <person name="Culley D."/>
            <person name="Daum C."/>
            <person name="Ezra D."/>
            <person name="Gonzalez J."/>
            <person name="Henrissat B."/>
            <person name="Kuo A."/>
            <person name="Liang C."/>
            <person name="Lipzen A."/>
            <person name="Lutzoni F."/>
            <person name="Magnuson J."/>
            <person name="Mondo S."/>
            <person name="Nolan M."/>
            <person name="Ohm R."/>
            <person name="Pangilinan J."/>
            <person name="Park H.-J."/>
            <person name="Ramirez L."/>
            <person name="Alfaro M."/>
            <person name="Sun H."/>
            <person name="Tritt A."/>
            <person name="Yoshinaga Y."/>
            <person name="Zwiers L.-H."/>
            <person name="Turgeon B."/>
            <person name="Goodwin S."/>
            <person name="Spatafora J."/>
            <person name="Crous P."/>
            <person name="Grigoriev I."/>
        </authorList>
    </citation>
    <scope>NUCLEOTIDE SEQUENCE</scope>
    <source>
        <strain evidence="7">CBS 473.64</strain>
    </source>
</reference>
<feature type="compositionally biased region" description="Polar residues" evidence="6">
    <location>
        <begin position="899"/>
        <end position="921"/>
    </location>
</feature>
<feature type="region of interest" description="Disordered" evidence="6">
    <location>
        <begin position="870"/>
        <end position="921"/>
    </location>
</feature>
<evidence type="ECO:0000256" key="4">
    <source>
        <dbReference type="ARBA" id="ARBA00022737"/>
    </source>
</evidence>
<dbReference type="Gene3D" id="1.25.10.10">
    <property type="entry name" value="Leucine-rich Repeat Variant"/>
    <property type="match status" value="3"/>
</dbReference>
<keyword evidence="8" id="KW-1185">Reference proteome</keyword>